<comment type="caution">
    <text evidence="1">The sequence shown here is derived from an EMBL/GenBank/DDBJ whole genome shotgun (WGS) entry which is preliminary data.</text>
</comment>
<evidence type="ECO:0000313" key="2">
    <source>
        <dbReference type="Proteomes" id="UP001500064"/>
    </source>
</evidence>
<name>A0ABN2GRC6_9ACTN</name>
<dbReference type="EMBL" id="BAAAMU010000103">
    <property type="protein sequence ID" value="GAA1675551.1"/>
    <property type="molecule type" value="Genomic_DNA"/>
</dbReference>
<sequence>MRIYFSIVQRKVVTPNDFHDLADIEARLEAFEDHYNFLARPFNWRYTKHDLDQLLKRLAAHNTGPLTMAA</sequence>
<keyword evidence="2" id="KW-1185">Reference proteome</keyword>
<reference evidence="1 2" key="1">
    <citation type="journal article" date="2019" name="Int. J. Syst. Evol. Microbiol.">
        <title>The Global Catalogue of Microorganisms (GCM) 10K type strain sequencing project: providing services to taxonomists for standard genome sequencing and annotation.</title>
        <authorList>
            <consortium name="The Broad Institute Genomics Platform"/>
            <consortium name="The Broad Institute Genome Sequencing Center for Infectious Disease"/>
            <person name="Wu L."/>
            <person name="Ma J."/>
        </authorList>
    </citation>
    <scope>NUCLEOTIDE SEQUENCE [LARGE SCALE GENOMIC DNA]</scope>
    <source>
        <strain evidence="1 2">JCM 13929</strain>
    </source>
</reference>
<dbReference type="Proteomes" id="UP001500064">
    <property type="component" value="Unassembled WGS sequence"/>
</dbReference>
<evidence type="ECO:0000313" key="1">
    <source>
        <dbReference type="EMBL" id="GAA1675551.1"/>
    </source>
</evidence>
<gene>
    <name evidence="1" type="ORF">GCM10009733_085760</name>
</gene>
<evidence type="ECO:0008006" key="3">
    <source>
        <dbReference type="Google" id="ProtNLM"/>
    </source>
</evidence>
<organism evidence="1 2">
    <name type="scientific">Nonomuraea maheshkhaliensis</name>
    <dbReference type="NCBI Taxonomy" id="419590"/>
    <lineage>
        <taxon>Bacteria</taxon>
        <taxon>Bacillati</taxon>
        <taxon>Actinomycetota</taxon>
        <taxon>Actinomycetes</taxon>
        <taxon>Streptosporangiales</taxon>
        <taxon>Streptosporangiaceae</taxon>
        <taxon>Nonomuraea</taxon>
    </lineage>
</organism>
<proteinExistence type="predicted"/>
<dbReference type="RefSeq" id="WP_346112640.1">
    <property type="nucleotide sequence ID" value="NZ_BAAAMU010000103.1"/>
</dbReference>
<protein>
    <recommendedName>
        <fullName evidence="3">Transposase</fullName>
    </recommendedName>
</protein>
<accession>A0ABN2GRC6</accession>